<dbReference type="AlphaFoldDB" id="A0A370MW85"/>
<accession>A0A370MW85</accession>
<gene>
    <name evidence="2" type="ORF">DLM46_37085</name>
</gene>
<dbReference type="EMBL" id="QHKS01000051">
    <property type="protein sequence ID" value="RDJ97584.1"/>
    <property type="molecule type" value="Genomic_DNA"/>
</dbReference>
<evidence type="ECO:0000313" key="3">
    <source>
        <dbReference type="Proteomes" id="UP000254875"/>
    </source>
</evidence>
<reference evidence="3" key="1">
    <citation type="submission" date="2018-05" db="EMBL/GenBank/DDBJ databases">
        <authorList>
            <person name="Feng T."/>
        </authorList>
    </citation>
    <scope>NUCLEOTIDE SEQUENCE [LARGE SCALE GENOMIC DNA]</scope>
    <source>
        <strain evidence="3">S27</strain>
    </source>
</reference>
<comment type="caution">
    <text evidence="2">The sequence shown here is derived from an EMBL/GenBank/DDBJ whole genome shotgun (WGS) entry which is preliminary data.</text>
</comment>
<proteinExistence type="predicted"/>
<keyword evidence="3" id="KW-1185">Reference proteome</keyword>
<sequence>MKHASSSFQGTGEKGRVSIKGDTLWLSSRSSQTHDGMRAPTPNWAWAHRTESYDWMDSHSPFTAADLSD</sequence>
<dbReference type="OrthoDB" id="9011872at2"/>
<dbReference type="Proteomes" id="UP000254875">
    <property type="component" value="Unassembled WGS sequence"/>
</dbReference>
<organism evidence="2 3">
    <name type="scientific">Paraburkholderia lacunae</name>
    <dbReference type="NCBI Taxonomy" id="2211104"/>
    <lineage>
        <taxon>Bacteria</taxon>
        <taxon>Pseudomonadati</taxon>
        <taxon>Pseudomonadota</taxon>
        <taxon>Betaproteobacteria</taxon>
        <taxon>Burkholderiales</taxon>
        <taxon>Burkholderiaceae</taxon>
        <taxon>Paraburkholderia</taxon>
    </lineage>
</organism>
<protein>
    <submittedName>
        <fullName evidence="2">Uncharacterized protein</fullName>
    </submittedName>
</protein>
<name>A0A370MW85_9BURK</name>
<dbReference type="RefSeq" id="WP_115109659.1">
    <property type="nucleotide sequence ID" value="NZ_QHKS01000051.1"/>
</dbReference>
<feature type="compositionally biased region" description="Polar residues" evidence="1">
    <location>
        <begin position="1"/>
        <end position="10"/>
    </location>
</feature>
<evidence type="ECO:0000313" key="2">
    <source>
        <dbReference type="EMBL" id="RDJ97584.1"/>
    </source>
</evidence>
<feature type="region of interest" description="Disordered" evidence="1">
    <location>
        <begin position="1"/>
        <end position="22"/>
    </location>
</feature>
<evidence type="ECO:0000256" key="1">
    <source>
        <dbReference type="SAM" id="MobiDB-lite"/>
    </source>
</evidence>